<evidence type="ECO:0000313" key="2">
    <source>
        <dbReference type="Proteomes" id="UP000501690"/>
    </source>
</evidence>
<sequence>MVWRSGTRDSHARVVYYEVMESLVECHGIKNKTLMDESTLMPWKRAPGGVCHTWRLVAECGLPGDRLQNRGFAMTWRLAVRLVPLGGLGRFRLAALRLRWAIILLFMDGGEHVIILRGGSYPVTLVWGYERDRFAEKLWGVSSLFLFVIGDDHVIRYTGADDDTGDVVDAQTTE</sequence>
<protein>
    <submittedName>
        <fullName evidence="1">Uncharacterized protein</fullName>
    </submittedName>
</protein>
<accession>A0A4D6MP73</accession>
<dbReference type="Proteomes" id="UP000501690">
    <property type="component" value="Linkage Group LG8"/>
</dbReference>
<reference evidence="1 2" key="1">
    <citation type="submission" date="2019-04" db="EMBL/GenBank/DDBJ databases">
        <title>An improved genome assembly and genetic linkage map for asparagus bean, Vigna unguiculata ssp. sesquipedialis.</title>
        <authorList>
            <person name="Xia Q."/>
            <person name="Zhang R."/>
            <person name="Dong Y."/>
        </authorList>
    </citation>
    <scope>NUCLEOTIDE SEQUENCE [LARGE SCALE GENOMIC DNA]</scope>
    <source>
        <tissue evidence="1">Leaf</tissue>
    </source>
</reference>
<name>A0A4D6MP73_VIGUN</name>
<dbReference type="EMBL" id="CP039352">
    <property type="protein sequence ID" value="QCE03163.1"/>
    <property type="molecule type" value="Genomic_DNA"/>
</dbReference>
<proteinExistence type="predicted"/>
<organism evidence="1 2">
    <name type="scientific">Vigna unguiculata</name>
    <name type="common">Cowpea</name>
    <dbReference type="NCBI Taxonomy" id="3917"/>
    <lineage>
        <taxon>Eukaryota</taxon>
        <taxon>Viridiplantae</taxon>
        <taxon>Streptophyta</taxon>
        <taxon>Embryophyta</taxon>
        <taxon>Tracheophyta</taxon>
        <taxon>Spermatophyta</taxon>
        <taxon>Magnoliopsida</taxon>
        <taxon>eudicotyledons</taxon>
        <taxon>Gunneridae</taxon>
        <taxon>Pentapetalae</taxon>
        <taxon>rosids</taxon>
        <taxon>fabids</taxon>
        <taxon>Fabales</taxon>
        <taxon>Fabaceae</taxon>
        <taxon>Papilionoideae</taxon>
        <taxon>50 kb inversion clade</taxon>
        <taxon>NPAAA clade</taxon>
        <taxon>indigoferoid/millettioid clade</taxon>
        <taxon>Phaseoleae</taxon>
        <taxon>Vigna</taxon>
    </lineage>
</organism>
<evidence type="ECO:0000313" key="1">
    <source>
        <dbReference type="EMBL" id="QCE03163.1"/>
    </source>
</evidence>
<gene>
    <name evidence="1" type="ORF">DEO72_LG8g1185</name>
</gene>
<dbReference type="AlphaFoldDB" id="A0A4D6MP73"/>
<keyword evidence="2" id="KW-1185">Reference proteome</keyword>